<reference evidence="14 15" key="1">
    <citation type="submission" date="2013-10" db="EMBL/GenBank/DDBJ databases">
        <title>Salinisphaera halophila YIM 95161 Genome Sequencing.</title>
        <authorList>
            <person name="Lai Q."/>
            <person name="Li C."/>
            <person name="Shao Z."/>
        </authorList>
    </citation>
    <scope>NUCLEOTIDE SEQUENCE [LARGE SCALE GENOMIC DNA]</scope>
    <source>
        <strain evidence="14 15">YIM 95161</strain>
    </source>
</reference>
<dbReference type="Gene3D" id="3.30.559.10">
    <property type="entry name" value="Chloramphenicol acetyltransferase-like domain"/>
    <property type="match status" value="1"/>
</dbReference>
<dbReference type="GO" id="GO:0005886">
    <property type="term" value="C:plasma membrane"/>
    <property type="evidence" value="ECO:0007669"/>
    <property type="project" value="TreeGrafter"/>
</dbReference>
<keyword evidence="9" id="KW-0012">Acyltransferase</keyword>
<dbReference type="AlphaFoldDB" id="A0A423PPE0"/>
<dbReference type="GO" id="GO:0001666">
    <property type="term" value="P:response to hypoxia"/>
    <property type="evidence" value="ECO:0007669"/>
    <property type="project" value="TreeGrafter"/>
</dbReference>
<comment type="caution">
    <text evidence="14">The sequence shown here is derived from an EMBL/GenBank/DDBJ whole genome shotgun (WGS) entry which is preliminary data.</text>
</comment>
<dbReference type="InterPro" id="IPR004255">
    <property type="entry name" value="O-acyltransferase_WSD1_N"/>
</dbReference>
<keyword evidence="6 14" id="KW-0808">Transferase</keyword>
<dbReference type="GO" id="GO:0051701">
    <property type="term" value="P:biological process involved in interaction with host"/>
    <property type="evidence" value="ECO:0007669"/>
    <property type="project" value="TreeGrafter"/>
</dbReference>
<dbReference type="GO" id="GO:0004144">
    <property type="term" value="F:diacylglycerol O-acyltransferase activity"/>
    <property type="evidence" value="ECO:0007669"/>
    <property type="project" value="UniProtKB-EC"/>
</dbReference>
<comment type="similarity">
    <text evidence="3">Belongs to the long-chain O-acyltransferase family.</text>
</comment>
<keyword evidence="5" id="KW-0444">Lipid biosynthesis</keyword>
<dbReference type="UniPathway" id="UPA00282"/>
<evidence type="ECO:0000256" key="5">
    <source>
        <dbReference type="ARBA" id="ARBA00022516"/>
    </source>
</evidence>
<dbReference type="Pfam" id="PF03007">
    <property type="entry name" value="WS_DGAT_cat"/>
    <property type="match status" value="1"/>
</dbReference>
<feature type="domain" description="O-acyltransferase WSD1 C-terminal" evidence="13">
    <location>
        <begin position="301"/>
        <end position="445"/>
    </location>
</feature>
<evidence type="ECO:0000256" key="10">
    <source>
        <dbReference type="ARBA" id="ARBA00048109"/>
    </source>
</evidence>
<protein>
    <recommendedName>
        <fullName evidence="4">diacylglycerol O-acyltransferase</fullName>
        <ecNumber evidence="4">2.3.1.20</ecNumber>
    </recommendedName>
</protein>
<evidence type="ECO:0000259" key="13">
    <source>
        <dbReference type="Pfam" id="PF06974"/>
    </source>
</evidence>
<dbReference type="GO" id="GO:0071731">
    <property type="term" value="P:response to nitric oxide"/>
    <property type="evidence" value="ECO:0007669"/>
    <property type="project" value="TreeGrafter"/>
</dbReference>
<feature type="region of interest" description="Disordered" evidence="11">
    <location>
        <begin position="448"/>
        <end position="467"/>
    </location>
</feature>
<keyword evidence="8" id="KW-0443">Lipid metabolism</keyword>
<evidence type="ECO:0000256" key="3">
    <source>
        <dbReference type="ARBA" id="ARBA00009587"/>
    </source>
</evidence>
<evidence type="ECO:0000256" key="1">
    <source>
        <dbReference type="ARBA" id="ARBA00004771"/>
    </source>
</evidence>
<evidence type="ECO:0000256" key="4">
    <source>
        <dbReference type="ARBA" id="ARBA00013244"/>
    </source>
</evidence>
<dbReference type="InterPro" id="IPR009721">
    <property type="entry name" value="O-acyltransferase_WSD1_C"/>
</dbReference>
<comment type="catalytic activity">
    <reaction evidence="10">
        <text>an acyl-CoA + a 1,2-diacyl-sn-glycerol = a triacyl-sn-glycerol + CoA</text>
        <dbReference type="Rhea" id="RHEA:10868"/>
        <dbReference type="ChEBI" id="CHEBI:17815"/>
        <dbReference type="ChEBI" id="CHEBI:57287"/>
        <dbReference type="ChEBI" id="CHEBI:58342"/>
        <dbReference type="ChEBI" id="CHEBI:64615"/>
        <dbReference type="EC" id="2.3.1.20"/>
    </reaction>
</comment>
<dbReference type="EMBL" id="AYKF01000092">
    <property type="protein sequence ID" value="ROO27469.1"/>
    <property type="molecule type" value="Genomic_DNA"/>
</dbReference>
<name>A0A423PPE0_9GAMM</name>
<dbReference type="SUPFAM" id="SSF52777">
    <property type="entry name" value="CoA-dependent acyltransferases"/>
    <property type="match status" value="2"/>
</dbReference>
<dbReference type="OrthoDB" id="9810950at2"/>
<dbReference type="InterPro" id="IPR045034">
    <property type="entry name" value="O-acyltransferase_WSD1-like"/>
</dbReference>
<gene>
    <name evidence="14" type="ORF">SAHL_11410</name>
</gene>
<keyword evidence="7" id="KW-0319">Glycerol metabolism</keyword>
<comment type="pathway">
    <text evidence="2">Lipid metabolism.</text>
</comment>
<comment type="pathway">
    <text evidence="1">Glycerolipid metabolism; triacylglycerol biosynthesis.</text>
</comment>
<evidence type="ECO:0000313" key="14">
    <source>
        <dbReference type="EMBL" id="ROO27469.1"/>
    </source>
</evidence>
<dbReference type="Gene3D" id="3.30.559.30">
    <property type="entry name" value="Nonribosomal peptide synthetase, condensation domain"/>
    <property type="match status" value="1"/>
</dbReference>
<proteinExistence type="inferred from homology"/>
<dbReference type="InterPro" id="IPR023213">
    <property type="entry name" value="CAT-like_dom_sf"/>
</dbReference>
<dbReference type="InterPro" id="IPR014292">
    <property type="entry name" value="Acyl_transf_WS/DGAT"/>
</dbReference>
<evidence type="ECO:0000256" key="11">
    <source>
        <dbReference type="SAM" id="MobiDB-lite"/>
    </source>
</evidence>
<evidence type="ECO:0000256" key="9">
    <source>
        <dbReference type="ARBA" id="ARBA00023315"/>
    </source>
</evidence>
<evidence type="ECO:0000256" key="8">
    <source>
        <dbReference type="ARBA" id="ARBA00023098"/>
    </source>
</evidence>
<dbReference type="GO" id="GO:0019432">
    <property type="term" value="P:triglyceride biosynthetic process"/>
    <property type="evidence" value="ECO:0007669"/>
    <property type="project" value="UniProtKB-UniPathway"/>
</dbReference>
<accession>A0A423PPE0</accession>
<dbReference type="Proteomes" id="UP000285123">
    <property type="component" value="Unassembled WGS sequence"/>
</dbReference>
<evidence type="ECO:0000256" key="7">
    <source>
        <dbReference type="ARBA" id="ARBA00022798"/>
    </source>
</evidence>
<dbReference type="GO" id="GO:0006071">
    <property type="term" value="P:glycerol metabolic process"/>
    <property type="evidence" value="ECO:0007669"/>
    <property type="project" value="UniProtKB-KW"/>
</dbReference>
<sequence>MRLLNPIDQIFLRLERRNQPMHVGGLQLFERPADAGPHYVRDRVAAMRAHCDVQPPFDRRLKYRFGQPFWVDDEGFDLEYHVRHLALPAPGEIRELLALVSMLHGALLDRSRPMWEVYVIEGISGNRFAIYSKFHHALMDGVSAMRVMRRSLTDHPDPDALRVPWQLPRPASATGRTPLTDTWKTLRATTRQTLALPGAAREVVRAWHDARDDPAFTRINQAPATILNRRVSGSRRFAAQSYDLARIKRLARCHRATVNDIVMAMCASALRRYLQDNDALPEAPLVAMVPVALHDGADEAGNRVAMIFASLATDVADPVARLAAIRASVDHWKRRYRGMSPEQIMAFVAALSAPAGLNLLTGIAPRRQSFNVVISNVPGPDETLYCGDAEMTGMYPVSIVLDGQALNITITSYREALEFGLIACRRSLPSMQHLLAHLAAALDELEPDKDTGHRAASGREGVAADGG</sequence>
<dbReference type="Pfam" id="PF06974">
    <property type="entry name" value="WS_DGAT_C"/>
    <property type="match status" value="1"/>
</dbReference>
<dbReference type="RefSeq" id="WP_123591536.1">
    <property type="nucleotide sequence ID" value="NZ_AYKF01000092.1"/>
</dbReference>
<dbReference type="EC" id="2.3.1.20" evidence="4"/>
<evidence type="ECO:0000256" key="6">
    <source>
        <dbReference type="ARBA" id="ARBA00022679"/>
    </source>
</evidence>
<feature type="domain" description="O-acyltransferase WSD1-like N-terminal" evidence="12">
    <location>
        <begin position="4"/>
        <end position="262"/>
    </location>
</feature>
<evidence type="ECO:0000313" key="15">
    <source>
        <dbReference type="Proteomes" id="UP000285123"/>
    </source>
</evidence>
<dbReference type="PANTHER" id="PTHR31650">
    <property type="entry name" value="O-ACYLTRANSFERASE (WSD1-LIKE) FAMILY PROTEIN"/>
    <property type="match status" value="1"/>
</dbReference>
<evidence type="ECO:0000259" key="12">
    <source>
        <dbReference type="Pfam" id="PF03007"/>
    </source>
</evidence>
<dbReference type="NCBIfam" id="TIGR02946">
    <property type="entry name" value="acyl_WS_DGAT"/>
    <property type="match status" value="1"/>
</dbReference>
<evidence type="ECO:0000256" key="2">
    <source>
        <dbReference type="ARBA" id="ARBA00005189"/>
    </source>
</evidence>
<organism evidence="14 15">
    <name type="scientific">Salinisphaera orenii YIM 95161</name>
    <dbReference type="NCBI Taxonomy" id="1051139"/>
    <lineage>
        <taxon>Bacteria</taxon>
        <taxon>Pseudomonadati</taxon>
        <taxon>Pseudomonadota</taxon>
        <taxon>Gammaproteobacteria</taxon>
        <taxon>Salinisphaerales</taxon>
        <taxon>Salinisphaeraceae</taxon>
        <taxon>Salinisphaera</taxon>
    </lineage>
</organism>
<dbReference type="PANTHER" id="PTHR31650:SF1">
    <property type="entry name" value="WAX ESTER SYNTHASE_DIACYLGLYCEROL ACYLTRANSFERASE 4-RELATED"/>
    <property type="match status" value="1"/>
</dbReference>